<accession>A0A811MW55</accession>
<organism evidence="2 3">
    <name type="scientific">Miscanthus lutarioriparius</name>
    <dbReference type="NCBI Taxonomy" id="422564"/>
    <lineage>
        <taxon>Eukaryota</taxon>
        <taxon>Viridiplantae</taxon>
        <taxon>Streptophyta</taxon>
        <taxon>Embryophyta</taxon>
        <taxon>Tracheophyta</taxon>
        <taxon>Spermatophyta</taxon>
        <taxon>Magnoliopsida</taxon>
        <taxon>Liliopsida</taxon>
        <taxon>Poales</taxon>
        <taxon>Poaceae</taxon>
        <taxon>PACMAD clade</taxon>
        <taxon>Panicoideae</taxon>
        <taxon>Andropogonodae</taxon>
        <taxon>Andropogoneae</taxon>
        <taxon>Saccharinae</taxon>
        <taxon>Miscanthus</taxon>
    </lineage>
</organism>
<feature type="region of interest" description="Disordered" evidence="1">
    <location>
        <begin position="110"/>
        <end position="144"/>
    </location>
</feature>
<name>A0A811MW55_9POAL</name>
<evidence type="ECO:0000313" key="2">
    <source>
        <dbReference type="EMBL" id="CAD6211406.1"/>
    </source>
</evidence>
<dbReference type="AlphaFoldDB" id="A0A811MW55"/>
<feature type="region of interest" description="Disordered" evidence="1">
    <location>
        <begin position="1"/>
        <end position="20"/>
    </location>
</feature>
<dbReference type="EMBL" id="CAJGYO010000002">
    <property type="protein sequence ID" value="CAD6211406.1"/>
    <property type="molecule type" value="Genomic_DNA"/>
</dbReference>
<gene>
    <name evidence="2" type="ORF">NCGR_LOCUS7377</name>
</gene>
<reference evidence="2" key="1">
    <citation type="submission" date="2020-10" db="EMBL/GenBank/DDBJ databases">
        <authorList>
            <person name="Han B."/>
            <person name="Lu T."/>
            <person name="Zhao Q."/>
            <person name="Huang X."/>
            <person name="Zhao Y."/>
        </authorList>
    </citation>
    <scope>NUCLEOTIDE SEQUENCE</scope>
</reference>
<protein>
    <submittedName>
        <fullName evidence="2">Uncharacterized protein</fullName>
    </submittedName>
</protein>
<feature type="compositionally biased region" description="Basic and acidic residues" evidence="1">
    <location>
        <begin position="58"/>
        <end position="78"/>
    </location>
</feature>
<proteinExistence type="predicted"/>
<keyword evidence="3" id="KW-1185">Reference proteome</keyword>
<dbReference type="Proteomes" id="UP000604825">
    <property type="component" value="Unassembled WGS sequence"/>
</dbReference>
<feature type="compositionally biased region" description="Low complexity" evidence="1">
    <location>
        <begin position="83"/>
        <end position="95"/>
    </location>
</feature>
<comment type="caution">
    <text evidence="2">The sequence shown here is derived from an EMBL/GenBank/DDBJ whole genome shotgun (WGS) entry which is preliminary data.</text>
</comment>
<dbReference type="OrthoDB" id="696465at2759"/>
<evidence type="ECO:0000313" key="3">
    <source>
        <dbReference type="Proteomes" id="UP000604825"/>
    </source>
</evidence>
<sequence length="144" mass="15731">MAAAAPGAGCNTGKDGVPRRMSRAELVKRWEDVFDNVGDEEAMELFMTLLLRDARAEYAQQSRKEEQEEEERRARVFEPLHLPQPGSAPPSVAAPPRVDLTVVLGLRAPPHLLPRNDQRTTPSSAPAVDLGRSVKPAKNTRGGV</sequence>
<feature type="region of interest" description="Disordered" evidence="1">
    <location>
        <begin position="58"/>
        <end position="95"/>
    </location>
</feature>
<evidence type="ECO:0000256" key="1">
    <source>
        <dbReference type="SAM" id="MobiDB-lite"/>
    </source>
</evidence>